<dbReference type="InterPro" id="IPR007712">
    <property type="entry name" value="RelE/ParE_toxin"/>
</dbReference>
<keyword evidence="2" id="KW-1277">Toxin-antitoxin system</keyword>
<evidence type="ECO:0000256" key="2">
    <source>
        <dbReference type="ARBA" id="ARBA00022649"/>
    </source>
</evidence>
<dbReference type="PANTHER" id="PTHR33755:SF9">
    <property type="entry name" value="TOXIN PARE1"/>
    <property type="match status" value="1"/>
</dbReference>
<accession>A0A2W4X449</accession>
<reference evidence="4" key="1">
    <citation type="submission" date="2018-04" db="EMBL/GenBank/DDBJ databases">
        <authorList>
            <person name="Cornet L."/>
        </authorList>
    </citation>
    <scope>NUCLEOTIDE SEQUENCE [LARGE SCALE GENOMIC DNA]</scope>
</reference>
<sequence>MVSRCLLLKLSLTQQARSDLADIQAFTIERFGLEQWPIYQKRINDALLRLRSSPMIGKQVEGLPATYRRYHLGRPKGAHLVYYKTDASELLILRVVHDSRDQSGITW</sequence>
<dbReference type="Gene3D" id="3.30.2310.20">
    <property type="entry name" value="RelE-like"/>
    <property type="match status" value="1"/>
</dbReference>
<evidence type="ECO:0000256" key="1">
    <source>
        <dbReference type="ARBA" id="ARBA00006226"/>
    </source>
</evidence>
<protein>
    <recommendedName>
        <fullName evidence="5">Toxin</fullName>
    </recommendedName>
</protein>
<dbReference type="Pfam" id="PF05016">
    <property type="entry name" value="ParE_toxin"/>
    <property type="match status" value="1"/>
</dbReference>
<reference evidence="3 4" key="2">
    <citation type="submission" date="2018-06" db="EMBL/GenBank/DDBJ databases">
        <title>Metagenomic assembly of (sub)arctic Cyanobacteria and their associated microbiome from non-axenic cultures.</title>
        <authorList>
            <person name="Baurain D."/>
        </authorList>
    </citation>
    <scope>NUCLEOTIDE SEQUENCE [LARGE SCALE GENOMIC DNA]</scope>
    <source>
        <strain evidence="3">ULC027bin1</strain>
    </source>
</reference>
<evidence type="ECO:0008006" key="5">
    <source>
        <dbReference type="Google" id="ProtNLM"/>
    </source>
</evidence>
<dbReference type="EMBL" id="QBMP01000162">
    <property type="protein sequence ID" value="PZO51690.1"/>
    <property type="molecule type" value="Genomic_DNA"/>
</dbReference>
<comment type="similarity">
    <text evidence="1">Belongs to the RelE toxin family.</text>
</comment>
<evidence type="ECO:0000313" key="4">
    <source>
        <dbReference type="Proteomes" id="UP000249794"/>
    </source>
</evidence>
<name>A0A2W4X449_9CYAN</name>
<dbReference type="InterPro" id="IPR035093">
    <property type="entry name" value="RelE/ParE_toxin_dom_sf"/>
</dbReference>
<organism evidence="3 4">
    <name type="scientific">Phormidesmis priestleyi</name>
    <dbReference type="NCBI Taxonomy" id="268141"/>
    <lineage>
        <taxon>Bacteria</taxon>
        <taxon>Bacillati</taxon>
        <taxon>Cyanobacteriota</taxon>
        <taxon>Cyanophyceae</taxon>
        <taxon>Leptolyngbyales</taxon>
        <taxon>Leptolyngbyaceae</taxon>
        <taxon>Phormidesmis</taxon>
    </lineage>
</organism>
<gene>
    <name evidence="3" type="ORF">DCF15_14570</name>
</gene>
<dbReference type="InterPro" id="IPR051803">
    <property type="entry name" value="TA_system_RelE-like_toxin"/>
</dbReference>
<comment type="caution">
    <text evidence="3">The sequence shown here is derived from an EMBL/GenBank/DDBJ whole genome shotgun (WGS) entry which is preliminary data.</text>
</comment>
<dbReference type="AlphaFoldDB" id="A0A2W4X449"/>
<evidence type="ECO:0000313" key="3">
    <source>
        <dbReference type="EMBL" id="PZO51690.1"/>
    </source>
</evidence>
<proteinExistence type="inferred from homology"/>
<dbReference type="Proteomes" id="UP000249794">
    <property type="component" value="Unassembled WGS sequence"/>
</dbReference>
<dbReference type="PANTHER" id="PTHR33755">
    <property type="entry name" value="TOXIN PARE1-RELATED"/>
    <property type="match status" value="1"/>
</dbReference>